<evidence type="ECO:0000313" key="1">
    <source>
        <dbReference type="EMBL" id="CAJ0577632.1"/>
    </source>
</evidence>
<name>A0AA36CYD0_9BILA</name>
<proteinExistence type="predicted"/>
<evidence type="ECO:0000313" key="2">
    <source>
        <dbReference type="Proteomes" id="UP001177023"/>
    </source>
</evidence>
<feature type="non-terminal residue" evidence="1">
    <location>
        <position position="1"/>
    </location>
</feature>
<dbReference type="Proteomes" id="UP001177023">
    <property type="component" value="Unassembled WGS sequence"/>
</dbReference>
<dbReference type="EMBL" id="CATQJA010002651">
    <property type="protein sequence ID" value="CAJ0577632.1"/>
    <property type="molecule type" value="Genomic_DNA"/>
</dbReference>
<reference evidence="1" key="1">
    <citation type="submission" date="2023-06" db="EMBL/GenBank/DDBJ databases">
        <authorList>
            <person name="Delattre M."/>
        </authorList>
    </citation>
    <scope>NUCLEOTIDE SEQUENCE</scope>
    <source>
        <strain evidence="1">AF72</strain>
    </source>
</reference>
<gene>
    <name evidence="1" type="ORF">MSPICULIGERA_LOCUS15902</name>
</gene>
<protein>
    <submittedName>
        <fullName evidence="1">Uncharacterized protein</fullName>
    </submittedName>
</protein>
<sequence length="818" mass="90977">MLGSRFLKKVREIAGTKDIEGTVHRALTAPDADATELFATFRSTVDRDEIIDVIVQQSIAHSAICKKLTSGHLEFLVEHYRLLAVGSASTLLKKLAEKATTTSDGLRNIIFLINHAIQHMNVIGSEKLCHFILDYLPSTINSLRSTAKGLIYPLLQTYFDVYIFLHKDLASSRNDFGSGLVDFESDPFFTLLIECLSTKAASKHPALPDVPSNDVDWDMNAQATMSRYILRHATSIRYQQNFAEKLVFAIKTFLAFDKVDELEESIAESNLILRSDVESFWDPLSTALVSVLGASFENEGTDSEPVKKKRKKGIEAVSVDHSSLKRLFTCVDAREMTADKFAAMISLVIRGTKSPDNSLSIVSWDILYSLIVEQSTDVAVKLTTLPNEEITTALLDAPSFPEGAELFKIYSLIWRIFAFNQKLLKKLRKAEPSAETRDLFTVAKLRLASSGAFSISQISAEDVTHLVKATFDGEGRQLGTCLLDALVSWNRDNVNEAIELNVIDSKRRKKLADFAFNSITDHAATSSQKSIALEFFKLRAATFLKESSKIEKAHIERLLDWEILAAIEPHLVATIVEKAQPPDLVKLIDSYPITSNNSKLLLALDAVLCPKLQKFVDPIVEKLRTILSNSCEMEESIQLSATILQNLCAPKNAINDLVGLMTSLVLNLLTLPGQKLSENSYALVHCGKLLSSLLRAAPHKILHDRCATYIGLFGLYLQKVTSFVEKTLAMARFHNFAIVVKRIVGGISTYEEFFEMTIPGTLASTVLGWEHLPLTFIRLTSIMRPKLSACLATNLPPSEKRAFSRLMENVKRANKKTS</sequence>
<dbReference type="AlphaFoldDB" id="A0AA36CYD0"/>
<keyword evidence="2" id="KW-1185">Reference proteome</keyword>
<comment type="caution">
    <text evidence="1">The sequence shown here is derived from an EMBL/GenBank/DDBJ whole genome shotgun (WGS) entry which is preliminary data.</text>
</comment>
<accession>A0AA36CYD0</accession>
<organism evidence="1 2">
    <name type="scientific">Mesorhabditis spiculigera</name>
    <dbReference type="NCBI Taxonomy" id="96644"/>
    <lineage>
        <taxon>Eukaryota</taxon>
        <taxon>Metazoa</taxon>
        <taxon>Ecdysozoa</taxon>
        <taxon>Nematoda</taxon>
        <taxon>Chromadorea</taxon>
        <taxon>Rhabditida</taxon>
        <taxon>Rhabditina</taxon>
        <taxon>Rhabditomorpha</taxon>
        <taxon>Rhabditoidea</taxon>
        <taxon>Rhabditidae</taxon>
        <taxon>Mesorhabditinae</taxon>
        <taxon>Mesorhabditis</taxon>
    </lineage>
</organism>